<dbReference type="InterPro" id="IPR016142">
    <property type="entry name" value="Citrate_synth-like_lrg_a-sub"/>
</dbReference>
<dbReference type="SUPFAM" id="SSF48256">
    <property type="entry name" value="Citrate synthase"/>
    <property type="match status" value="1"/>
</dbReference>
<dbReference type="GO" id="GO:0036440">
    <property type="term" value="F:citrate synthase activity"/>
    <property type="evidence" value="ECO:0007669"/>
    <property type="project" value="UniProtKB-EC"/>
</dbReference>
<accession>A0A830HS35</accession>
<dbReference type="FunFam" id="1.10.230.10:FF:000003">
    <property type="entry name" value="Citrate synthase"/>
    <property type="match status" value="1"/>
</dbReference>
<evidence type="ECO:0000256" key="6">
    <source>
        <dbReference type="RuleBase" id="RU000441"/>
    </source>
</evidence>
<evidence type="ECO:0000256" key="3">
    <source>
        <dbReference type="ARBA" id="ARBA00022532"/>
    </source>
</evidence>
<comment type="caution">
    <text evidence="8">The sequence shown here is derived from an EMBL/GenBank/DDBJ whole genome shotgun (WGS) entry which is preliminary data.</text>
</comment>
<dbReference type="PANTHER" id="PTHR11739:SF25">
    <property type="entry name" value="CITRATE SYNTHASE-RELATED PROTEIN DDB_G0287281"/>
    <property type="match status" value="1"/>
</dbReference>
<evidence type="ECO:0000313" key="9">
    <source>
        <dbReference type="Proteomes" id="UP000660262"/>
    </source>
</evidence>
<evidence type="ECO:0000256" key="7">
    <source>
        <dbReference type="SAM" id="MobiDB-lite"/>
    </source>
</evidence>
<proteinExistence type="inferred from homology"/>
<evidence type="ECO:0000256" key="2">
    <source>
        <dbReference type="ARBA" id="ARBA00010566"/>
    </source>
</evidence>
<gene>
    <name evidence="8" type="ORF">PPROV_000853300</name>
</gene>
<dbReference type="GO" id="GO:0050440">
    <property type="term" value="F:2-methylcitrate synthase activity"/>
    <property type="evidence" value="ECO:0007669"/>
    <property type="project" value="TreeGrafter"/>
</dbReference>
<dbReference type="InterPro" id="IPR011278">
    <property type="entry name" value="2-MeCitrate/Citrate_synth_II"/>
</dbReference>
<name>A0A830HS35_9CHLO</name>
<dbReference type="UniPathway" id="UPA00223"/>
<evidence type="ECO:0000256" key="4">
    <source>
        <dbReference type="ARBA" id="ARBA00022679"/>
    </source>
</evidence>
<comment type="similarity">
    <text evidence="2 6">Belongs to the citrate synthase family.</text>
</comment>
<dbReference type="NCBIfam" id="TIGR01800">
    <property type="entry name" value="cit_synth_II"/>
    <property type="match status" value="1"/>
</dbReference>
<dbReference type="PANTHER" id="PTHR11739">
    <property type="entry name" value="CITRATE SYNTHASE"/>
    <property type="match status" value="1"/>
</dbReference>
<dbReference type="Proteomes" id="UP000660262">
    <property type="component" value="Unassembled WGS sequence"/>
</dbReference>
<dbReference type="InterPro" id="IPR002020">
    <property type="entry name" value="Citrate_synthase"/>
</dbReference>
<feature type="region of interest" description="Disordered" evidence="7">
    <location>
        <begin position="126"/>
        <end position="150"/>
    </location>
</feature>
<dbReference type="AlphaFoldDB" id="A0A830HS35"/>
<dbReference type="Pfam" id="PF00285">
    <property type="entry name" value="Citrate_synt"/>
    <property type="match status" value="1"/>
</dbReference>
<dbReference type="GO" id="GO:0005759">
    <property type="term" value="C:mitochondrial matrix"/>
    <property type="evidence" value="ECO:0007669"/>
    <property type="project" value="TreeGrafter"/>
</dbReference>
<dbReference type="GO" id="GO:0006099">
    <property type="term" value="P:tricarboxylic acid cycle"/>
    <property type="evidence" value="ECO:0007669"/>
    <property type="project" value="UniProtKB-UniPathway"/>
</dbReference>
<dbReference type="InterPro" id="IPR016143">
    <property type="entry name" value="Citrate_synth-like_sm_a-sub"/>
</dbReference>
<dbReference type="PRINTS" id="PR00143">
    <property type="entry name" value="CITRTSNTHASE"/>
</dbReference>
<reference evidence="8" key="1">
    <citation type="submission" date="2020-10" db="EMBL/GenBank/DDBJ databases">
        <title>Unveiling of a novel bifunctional photoreceptor, Dualchrome1, isolated from a cosmopolitan green alga.</title>
        <authorList>
            <person name="Suzuki S."/>
            <person name="Kawachi M."/>
        </authorList>
    </citation>
    <scope>NUCLEOTIDE SEQUENCE</scope>
    <source>
        <strain evidence="8">NIES 2893</strain>
    </source>
</reference>
<organism evidence="8 9">
    <name type="scientific">Pycnococcus provasolii</name>
    <dbReference type="NCBI Taxonomy" id="41880"/>
    <lineage>
        <taxon>Eukaryota</taxon>
        <taxon>Viridiplantae</taxon>
        <taxon>Chlorophyta</taxon>
        <taxon>Pseudoscourfieldiophyceae</taxon>
        <taxon>Pseudoscourfieldiales</taxon>
        <taxon>Pycnococcaceae</taxon>
        <taxon>Pycnococcus</taxon>
    </lineage>
</organism>
<dbReference type="Gene3D" id="1.10.230.10">
    <property type="entry name" value="Cytochrome P450-Terp, domain 2"/>
    <property type="match status" value="1"/>
</dbReference>
<comment type="catalytic activity">
    <reaction evidence="5">
        <text>oxaloacetate + acetyl-CoA + H2O = citrate + CoA + H(+)</text>
        <dbReference type="Rhea" id="RHEA:16845"/>
        <dbReference type="ChEBI" id="CHEBI:15377"/>
        <dbReference type="ChEBI" id="CHEBI:15378"/>
        <dbReference type="ChEBI" id="CHEBI:16452"/>
        <dbReference type="ChEBI" id="CHEBI:16947"/>
        <dbReference type="ChEBI" id="CHEBI:57287"/>
        <dbReference type="ChEBI" id="CHEBI:57288"/>
        <dbReference type="EC" id="2.3.3.16"/>
    </reaction>
</comment>
<dbReference type="InterPro" id="IPR036969">
    <property type="entry name" value="Citrate_synthase_sf"/>
</dbReference>
<protein>
    <recommendedName>
        <fullName evidence="6">Citrate synthase</fullName>
    </recommendedName>
</protein>
<dbReference type="OrthoDB" id="14230at2759"/>
<evidence type="ECO:0000256" key="5">
    <source>
        <dbReference type="ARBA" id="ARBA00049288"/>
    </source>
</evidence>
<dbReference type="InterPro" id="IPR019810">
    <property type="entry name" value="Citrate_synthase_AS"/>
</dbReference>
<comment type="pathway">
    <text evidence="1">Carbohydrate metabolism; tricarboxylic acid cycle; isocitrate from oxaloacetate: step 1/2.</text>
</comment>
<dbReference type="PROSITE" id="PS00480">
    <property type="entry name" value="CITRATE_SYNTHASE"/>
    <property type="match status" value="1"/>
</dbReference>
<sequence length="543" mass="59633">MESAHESAAEALRLYEARDAARGATADATSMRRHAVARLAAPLPKAKEIDQFVRHMEARGYSVACRLHQGFAEKLNKDVKHVRPKERVRQTHEVTVARLKIKCAFRVKHMKTASDALQIKEATPHTAAAAAAAHNKHNSTSTTAPDNHQPTVHRGLVGVYADESAICTVGLSGMGLNYRGYAIEELAEHCEFEEVAYLLLYGRLPTRRERDEYVARLAPMRALPPALCTILEQLPATAHPMDVQRTACSAIGTMETEPEDPKARTPEGGARVAERLMSVLGSAVLYWYHFKTSGVRAVPSVDPNETMASAFVRMLKAPTNGASFTPDPLHVRTVDASMTLYAEHDLAASTFAARVTISSLSDMHSAITTAIGTLRGPLHGGANEAVMHMLKPYRSPDAAESAIREMLAKKQLVMGFGHRIYKGGDPRNKVFKGISRMLSMEREGSGGDPTLYAVSERVEKLMETEKNMFPNADFYAASSYYQCGIPIELFTPIFVVGRTSGWAAHCLEQRSANRLIRPSAVYTGPPPRTFVPINERTEENAKL</sequence>
<keyword evidence="4 6" id="KW-0808">Transferase</keyword>
<evidence type="ECO:0000256" key="1">
    <source>
        <dbReference type="ARBA" id="ARBA00004751"/>
    </source>
</evidence>
<dbReference type="Gene3D" id="1.10.580.10">
    <property type="entry name" value="Citrate Synthase, domain 1"/>
    <property type="match status" value="1"/>
</dbReference>
<dbReference type="GO" id="GO:0019679">
    <property type="term" value="P:propionate metabolic process, methylcitrate cycle"/>
    <property type="evidence" value="ECO:0007669"/>
    <property type="project" value="TreeGrafter"/>
</dbReference>
<keyword evidence="9" id="KW-1185">Reference proteome</keyword>
<keyword evidence="3" id="KW-0816">Tricarboxylic acid cycle</keyword>
<dbReference type="GO" id="GO:0005975">
    <property type="term" value="P:carbohydrate metabolic process"/>
    <property type="evidence" value="ECO:0007669"/>
    <property type="project" value="TreeGrafter"/>
</dbReference>
<dbReference type="EMBL" id="BNJQ01000026">
    <property type="protein sequence ID" value="GHP09798.1"/>
    <property type="molecule type" value="Genomic_DNA"/>
</dbReference>
<evidence type="ECO:0000313" key="8">
    <source>
        <dbReference type="EMBL" id="GHP09798.1"/>
    </source>
</evidence>
<feature type="compositionally biased region" description="Polar residues" evidence="7">
    <location>
        <begin position="138"/>
        <end position="150"/>
    </location>
</feature>